<proteinExistence type="predicted"/>
<keyword evidence="2 4" id="KW-0732">Signal</keyword>
<dbReference type="GO" id="GO:0030247">
    <property type="term" value="F:polysaccharide binding"/>
    <property type="evidence" value="ECO:0007669"/>
    <property type="project" value="InterPro"/>
</dbReference>
<evidence type="ECO:0000259" key="5">
    <source>
        <dbReference type="Pfam" id="PF13947"/>
    </source>
</evidence>
<evidence type="ECO:0000256" key="3">
    <source>
        <dbReference type="SAM" id="MobiDB-lite"/>
    </source>
</evidence>
<name>A0A2C9WEQ1_MANES</name>
<evidence type="ECO:0000256" key="4">
    <source>
        <dbReference type="SAM" id="SignalP"/>
    </source>
</evidence>
<feature type="chain" id="PRO_5012429074" description="Wall-associated receptor kinase galacturonan-binding domain-containing protein" evidence="4">
    <location>
        <begin position="20"/>
        <end position="274"/>
    </location>
</feature>
<feature type="compositionally biased region" description="Basic and acidic residues" evidence="3">
    <location>
        <begin position="257"/>
        <end position="266"/>
    </location>
</feature>
<evidence type="ECO:0000313" key="6">
    <source>
        <dbReference type="EMBL" id="OAY58351.1"/>
    </source>
</evidence>
<evidence type="ECO:0000256" key="2">
    <source>
        <dbReference type="ARBA" id="ARBA00022729"/>
    </source>
</evidence>
<dbReference type="InterPro" id="IPR025287">
    <property type="entry name" value="WAK_GUB"/>
</dbReference>
<feature type="region of interest" description="Disordered" evidence="3">
    <location>
        <begin position="247"/>
        <end position="266"/>
    </location>
</feature>
<reference evidence="6" key="1">
    <citation type="submission" date="2016-02" db="EMBL/GenBank/DDBJ databases">
        <title>WGS assembly of Manihot esculenta.</title>
        <authorList>
            <person name="Bredeson J.V."/>
            <person name="Prochnik S.E."/>
            <person name="Lyons J.B."/>
            <person name="Schmutz J."/>
            <person name="Grimwood J."/>
            <person name="Vrebalov J."/>
            <person name="Bart R.S."/>
            <person name="Amuge T."/>
            <person name="Ferguson M.E."/>
            <person name="Green R."/>
            <person name="Putnam N."/>
            <person name="Stites J."/>
            <person name="Rounsley S."/>
            <person name="Rokhsar D.S."/>
        </authorList>
    </citation>
    <scope>NUCLEOTIDE SEQUENCE [LARGE SCALE GENOMIC DNA]</scope>
    <source>
        <tissue evidence="6">Leaf</tissue>
    </source>
</reference>
<dbReference type="STRING" id="3983.A0A2C9WEQ1"/>
<evidence type="ECO:0000256" key="1">
    <source>
        <dbReference type="ARBA" id="ARBA00004167"/>
    </source>
</evidence>
<feature type="domain" description="Wall-associated receptor kinase galacturonan-binding" evidence="5">
    <location>
        <begin position="32"/>
        <end position="67"/>
    </location>
</feature>
<feature type="signal peptide" evidence="4">
    <location>
        <begin position="1"/>
        <end position="19"/>
    </location>
</feature>
<protein>
    <recommendedName>
        <fullName evidence="5">Wall-associated receptor kinase galacturonan-binding domain-containing protein</fullName>
    </recommendedName>
</protein>
<feature type="compositionally biased region" description="Polar residues" evidence="3">
    <location>
        <begin position="247"/>
        <end position="256"/>
    </location>
</feature>
<accession>A0A2C9WEQ1</accession>
<dbReference type="PANTHER" id="PTHR33491">
    <property type="entry name" value="OSJNBA0016N04.9 PROTEIN"/>
    <property type="match status" value="1"/>
</dbReference>
<dbReference type="EMBL" id="CM004388">
    <property type="protein sequence ID" value="OAY58351.1"/>
    <property type="molecule type" value="Genomic_DNA"/>
</dbReference>
<dbReference type="GO" id="GO:0016020">
    <property type="term" value="C:membrane"/>
    <property type="evidence" value="ECO:0007669"/>
    <property type="project" value="UniProtKB-SubCell"/>
</dbReference>
<organism evidence="6">
    <name type="scientific">Manihot esculenta</name>
    <name type="common">Cassava</name>
    <name type="synonym">Jatropha manihot</name>
    <dbReference type="NCBI Taxonomy" id="3983"/>
    <lineage>
        <taxon>Eukaryota</taxon>
        <taxon>Viridiplantae</taxon>
        <taxon>Streptophyta</taxon>
        <taxon>Embryophyta</taxon>
        <taxon>Tracheophyta</taxon>
        <taxon>Spermatophyta</taxon>
        <taxon>Magnoliopsida</taxon>
        <taxon>eudicotyledons</taxon>
        <taxon>Gunneridae</taxon>
        <taxon>Pentapetalae</taxon>
        <taxon>rosids</taxon>
        <taxon>fabids</taxon>
        <taxon>Malpighiales</taxon>
        <taxon>Euphorbiaceae</taxon>
        <taxon>Crotonoideae</taxon>
        <taxon>Manihoteae</taxon>
        <taxon>Manihot</taxon>
    </lineage>
</organism>
<dbReference type="Pfam" id="PF13947">
    <property type="entry name" value="GUB_WAK_bind"/>
    <property type="match status" value="1"/>
</dbReference>
<comment type="subcellular location">
    <subcellularLocation>
        <location evidence="1">Membrane</location>
        <topology evidence="1">Single-pass membrane protein</topology>
    </subcellularLocation>
</comment>
<gene>
    <name evidence="6" type="ORF">MANES_02G170300</name>
</gene>
<dbReference type="AlphaFoldDB" id="A0A2C9WEQ1"/>
<sequence>MVFLVRLLVALVLVGVLLAVAPETAQLAKPNCPDHCGNVSIPYPFGLQSDCSLNKDFLITCNTTDSTPHKHKYGWRTANKEPGIRTLLLVRRYKEWTTYWLRLSKFRVSSRNKFTVVGCDSYAYLLGSRAGLSYSAGCMSTCDSIKSVYTKSCTGSGCCQIEIPDELSYTDVTAYSFNNHTKVRYFNPCTYAFVVENGKFNFSSEYLEKIPQDINFTMLLEWSIEKAGDHKLSSACKDNATSYNLDVTPNPQTVETDMTRKTDRTSPDIYCLDA</sequence>